<evidence type="ECO:0000259" key="2">
    <source>
        <dbReference type="Pfam" id="PF08241"/>
    </source>
</evidence>
<reference evidence="3 4" key="1">
    <citation type="submission" date="2024-10" db="EMBL/GenBank/DDBJ databases">
        <title>The Natural Products Discovery Center: Release of the First 8490 Sequenced Strains for Exploring Actinobacteria Biosynthetic Diversity.</title>
        <authorList>
            <person name="Kalkreuter E."/>
            <person name="Kautsar S.A."/>
            <person name="Yang D."/>
            <person name="Bader C.D."/>
            <person name="Teijaro C.N."/>
            <person name="Fluegel L."/>
            <person name="Davis C.M."/>
            <person name="Simpson J.R."/>
            <person name="Lauterbach L."/>
            <person name="Steele A.D."/>
            <person name="Gui C."/>
            <person name="Meng S."/>
            <person name="Li G."/>
            <person name="Viehrig K."/>
            <person name="Ye F."/>
            <person name="Su P."/>
            <person name="Kiefer A.F."/>
            <person name="Nichols A."/>
            <person name="Cepeda A.J."/>
            <person name="Yan W."/>
            <person name="Fan B."/>
            <person name="Jiang Y."/>
            <person name="Adhikari A."/>
            <person name="Zheng C.-J."/>
            <person name="Schuster L."/>
            <person name="Cowan T.M."/>
            <person name="Smanski M.J."/>
            <person name="Chevrette M.G."/>
            <person name="De Carvalho L.P.S."/>
            <person name="Shen B."/>
        </authorList>
    </citation>
    <scope>NUCLEOTIDE SEQUENCE [LARGE SCALE GENOMIC DNA]</scope>
    <source>
        <strain evidence="3 4">NPDC001281</strain>
    </source>
</reference>
<dbReference type="GO" id="GO:0102208">
    <property type="term" value="F:2-polyprenyl-6-hydroxyphenol methylase activity"/>
    <property type="evidence" value="ECO:0007669"/>
    <property type="project" value="UniProtKB-EC"/>
</dbReference>
<evidence type="ECO:0000256" key="1">
    <source>
        <dbReference type="ARBA" id="ARBA00022679"/>
    </source>
</evidence>
<proteinExistence type="predicted"/>
<dbReference type="SUPFAM" id="SSF53335">
    <property type="entry name" value="S-adenosyl-L-methionine-dependent methyltransferases"/>
    <property type="match status" value="1"/>
</dbReference>
<dbReference type="EMBL" id="JBIAXI010000008">
    <property type="protein sequence ID" value="MFF4774152.1"/>
    <property type="molecule type" value="Genomic_DNA"/>
</dbReference>
<keyword evidence="1 3" id="KW-0808">Transferase</keyword>
<dbReference type="Pfam" id="PF08241">
    <property type="entry name" value="Methyltransf_11"/>
    <property type="match status" value="1"/>
</dbReference>
<evidence type="ECO:0000313" key="4">
    <source>
        <dbReference type="Proteomes" id="UP001602119"/>
    </source>
</evidence>
<dbReference type="EC" id="2.1.1.222" evidence="3"/>
<dbReference type="Proteomes" id="UP001602119">
    <property type="component" value="Unassembled WGS sequence"/>
</dbReference>
<dbReference type="Gene3D" id="3.40.50.150">
    <property type="entry name" value="Vaccinia Virus protein VP39"/>
    <property type="match status" value="1"/>
</dbReference>
<evidence type="ECO:0000313" key="3">
    <source>
        <dbReference type="EMBL" id="MFF4774152.1"/>
    </source>
</evidence>
<comment type="caution">
    <text evidence="3">The sequence shown here is derived from an EMBL/GenBank/DDBJ whole genome shotgun (WGS) entry which is preliminary data.</text>
</comment>
<dbReference type="InterPro" id="IPR013216">
    <property type="entry name" value="Methyltransf_11"/>
</dbReference>
<accession>A0ABW6V6C6</accession>
<dbReference type="RefSeq" id="WP_387342527.1">
    <property type="nucleotide sequence ID" value="NZ_JBIAXI010000008.1"/>
</dbReference>
<keyword evidence="3" id="KW-0489">Methyltransferase</keyword>
<gene>
    <name evidence="3" type="ORF">ACFY05_14950</name>
</gene>
<dbReference type="CDD" id="cd02440">
    <property type="entry name" value="AdoMet_MTases"/>
    <property type="match status" value="1"/>
</dbReference>
<feature type="domain" description="Methyltransferase type 11" evidence="2">
    <location>
        <begin position="47"/>
        <end position="145"/>
    </location>
</feature>
<dbReference type="EC" id="2.1.1.64" evidence="3"/>
<dbReference type="GO" id="GO:0061542">
    <property type="term" value="F:3-demethylubiquinol 3-O-methyltransferase activity"/>
    <property type="evidence" value="ECO:0007669"/>
    <property type="project" value="UniProtKB-EC"/>
</dbReference>
<keyword evidence="4" id="KW-1185">Reference proteome</keyword>
<name>A0ABW6V6C6_MICFU</name>
<protein>
    <submittedName>
        <fullName evidence="3">Class I SAM-dependent methyltransferase</fullName>
        <ecNumber evidence="3">2.1.1.222</ecNumber>
        <ecNumber evidence="3">2.1.1.64</ecNumber>
    </submittedName>
</protein>
<dbReference type="PANTHER" id="PTHR43861">
    <property type="entry name" value="TRANS-ACONITATE 2-METHYLTRANSFERASE-RELATED"/>
    <property type="match status" value="1"/>
</dbReference>
<dbReference type="InterPro" id="IPR029063">
    <property type="entry name" value="SAM-dependent_MTases_sf"/>
</dbReference>
<dbReference type="PANTHER" id="PTHR43861:SF3">
    <property type="entry name" value="PUTATIVE (AFU_ORTHOLOGUE AFUA_2G14390)-RELATED"/>
    <property type="match status" value="1"/>
</dbReference>
<organism evidence="3 4">
    <name type="scientific">Microtetraspora fusca</name>
    <dbReference type="NCBI Taxonomy" id="1997"/>
    <lineage>
        <taxon>Bacteria</taxon>
        <taxon>Bacillati</taxon>
        <taxon>Actinomycetota</taxon>
        <taxon>Actinomycetes</taxon>
        <taxon>Streptosporangiales</taxon>
        <taxon>Streptosporangiaceae</taxon>
        <taxon>Microtetraspora</taxon>
    </lineage>
</organism>
<dbReference type="GO" id="GO:0032259">
    <property type="term" value="P:methylation"/>
    <property type="evidence" value="ECO:0007669"/>
    <property type="project" value="UniProtKB-KW"/>
</dbReference>
<sequence>MSGQQVRGIAGYRNEADVLAEQYESVAFSEVHGDTSELFPARPSRILDIGAGTGRDAAALAALGHRVAAVEPTLELRGHGQRLHADQPIEWIDDHLPDLARLGGSDREFDLILLTAVFMHLDRPERERAMARIAGLLAPEGIVIIILRHGPIPAGRHMFDVTDEETVALAESVGLRTVHRGSRPDLHGRQGVHMSTLGFRVPA</sequence>